<accession>A0A7W8ZQ93</accession>
<dbReference type="EC" id="1.8.5.2" evidence="6"/>
<reference evidence="6 7" key="1">
    <citation type="submission" date="2020-08" db="EMBL/GenBank/DDBJ databases">
        <title>Genomic Encyclopedia of Type Strains, Phase IV (KMG-V): Genome sequencing to study the core and pangenomes of soil and plant-associated prokaryotes.</title>
        <authorList>
            <person name="Whitman W."/>
        </authorList>
    </citation>
    <scope>NUCLEOTIDE SEQUENCE [LARGE SCALE GENOMIC DNA]</scope>
    <source>
        <strain evidence="6 7">S3M1</strain>
    </source>
</reference>
<dbReference type="Pfam" id="PF07681">
    <property type="entry name" value="DoxX"/>
    <property type="match status" value="1"/>
</dbReference>
<dbReference type="EMBL" id="JACHCE010000007">
    <property type="protein sequence ID" value="MBB5638209.1"/>
    <property type="molecule type" value="Genomic_DNA"/>
</dbReference>
<feature type="transmembrane region" description="Helical" evidence="5">
    <location>
        <begin position="7"/>
        <end position="25"/>
    </location>
</feature>
<dbReference type="Proteomes" id="UP000537204">
    <property type="component" value="Unassembled WGS sequence"/>
</dbReference>
<evidence type="ECO:0000313" key="7">
    <source>
        <dbReference type="Proteomes" id="UP000537204"/>
    </source>
</evidence>
<organism evidence="6 7">
    <name type="scientific">Pedobacter cryoconitis</name>
    <dbReference type="NCBI Taxonomy" id="188932"/>
    <lineage>
        <taxon>Bacteria</taxon>
        <taxon>Pseudomonadati</taxon>
        <taxon>Bacteroidota</taxon>
        <taxon>Sphingobacteriia</taxon>
        <taxon>Sphingobacteriales</taxon>
        <taxon>Sphingobacteriaceae</taxon>
        <taxon>Pedobacter</taxon>
    </lineage>
</organism>
<dbReference type="GO" id="GO:0016020">
    <property type="term" value="C:membrane"/>
    <property type="evidence" value="ECO:0007669"/>
    <property type="project" value="UniProtKB-SubCell"/>
</dbReference>
<feature type="transmembrane region" description="Helical" evidence="5">
    <location>
        <begin position="102"/>
        <end position="119"/>
    </location>
</feature>
<protein>
    <submittedName>
        <fullName evidence="6">Thiosulfate dehydrogenase [quinone] large subunit</fullName>
        <ecNumber evidence="6">1.8.5.2</ecNumber>
    </submittedName>
</protein>
<feature type="transmembrane region" description="Helical" evidence="5">
    <location>
        <begin position="77"/>
        <end position="96"/>
    </location>
</feature>
<evidence type="ECO:0000256" key="2">
    <source>
        <dbReference type="ARBA" id="ARBA00022692"/>
    </source>
</evidence>
<evidence type="ECO:0000256" key="5">
    <source>
        <dbReference type="SAM" id="Phobius"/>
    </source>
</evidence>
<keyword evidence="3 5" id="KW-1133">Transmembrane helix</keyword>
<comment type="caution">
    <text evidence="6">The sequence shown here is derived from an EMBL/GenBank/DDBJ whole genome shotgun (WGS) entry which is preliminary data.</text>
</comment>
<sequence>MKEINITYLLARLPIGMSMLGHGLVRVPKLAVFSEWMVNSFSKSALPEFMVLPFSYLLPVLELITGLLLLSGLFTRFALLLGAAIMLALIFGSCMIEQWENVFIQVLYGVYFAILYRYLNFNKIALDQLIIKK</sequence>
<keyword evidence="6" id="KW-0560">Oxidoreductase</keyword>
<evidence type="ECO:0000256" key="4">
    <source>
        <dbReference type="ARBA" id="ARBA00023136"/>
    </source>
</evidence>
<dbReference type="GO" id="GO:0043831">
    <property type="term" value="F:thiosulfate dehydrogenase (quinone) activity"/>
    <property type="evidence" value="ECO:0007669"/>
    <property type="project" value="UniProtKB-EC"/>
</dbReference>
<keyword evidence="2 5" id="KW-0812">Transmembrane</keyword>
<proteinExistence type="predicted"/>
<keyword evidence="4 5" id="KW-0472">Membrane</keyword>
<evidence type="ECO:0000256" key="1">
    <source>
        <dbReference type="ARBA" id="ARBA00004141"/>
    </source>
</evidence>
<dbReference type="AlphaFoldDB" id="A0A7W8ZQ93"/>
<comment type="subcellular location">
    <subcellularLocation>
        <location evidence="1">Membrane</location>
        <topology evidence="1">Multi-pass membrane protein</topology>
    </subcellularLocation>
</comment>
<name>A0A7W8ZQ93_9SPHI</name>
<evidence type="ECO:0000256" key="3">
    <source>
        <dbReference type="ARBA" id="ARBA00022989"/>
    </source>
</evidence>
<evidence type="ECO:0000313" key="6">
    <source>
        <dbReference type="EMBL" id="MBB5638209.1"/>
    </source>
</evidence>
<feature type="transmembrane region" description="Helical" evidence="5">
    <location>
        <begin position="45"/>
        <end position="70"/>
    </location>
</feature>
<dbReference type="InterPro" id="IPR032808">
    <property type="entry name" value="DoxX"/>
</dbReference>
<gene>
    <name evidence="6" type="ORF">HDE68_004135</name>
</gene>
<dbReference type="RefSeq" id="WP_183884042.1">
    <property type="nucleotide sequence ID" value="NZ_JACHCD010000001.1"/>
</dbReference>